<reference evidence="1 2" key="1">
    <citation type="submission" date="2024-03" db="EMBL/GenBank/DDBJ databases">
        <title>Draft genome sequence of Klenkia sp. LSe6-5.</title>
        <authorList>
            <person name="Duangmal K."/>
            <person name="Chantavorakit T."/>
        </authorList>
    </citation>
    <scope>NUCLEOTIDE SEQUENCE [LARGE SCALE GENOMIC DNA]</scope>
    <source>
        <strain evidence="1 2">LSe6-5</strain>
    </source>
</reference>
<proteinExistence type="predicted"/>
<comment type="caution">
    <text evidence="1">The sequence shown here is derived from an EMBL/GenBank/DDBJ whole genome shotgun (WGS) entry which is preliminary data.</text>
</comment>
<evidence type="ECO:0000313" key="1">
    <source>
        <dbReference type="EMBL" id="MEI4273200.1"/>
    </source>
</evidence>
<dbReference type="EMBL" id="JBAPLU010000018">
    <property type="protein sequence ID" value="MEI4273200.1"/>
    <property type="molecule type" value="Genomic_DNA"/>
</dbReference>
<accession>A0ABU8DWH9</accession>
<keyword evidence="2" id="KW-1185">Reference proteome</keyword>
<organism evidence="1 2">
    <name type="scientific">Klenkia sesuvii</name>
    <dbReference type="NCBI Taxonomy" id="3103137"/>
    <lineage>
        <taxon>Bacteria</taxon>
        <taxon>Bacillati</taxon>
        <taxon>Actinomycetota</taxon>
        <taxon>Actinomycetes</taxon>
        <taxon>Geodermatophilales</taxon>
        <taxon>Geodermatophilaceae</taxon>
        <taxon>Klenkia</taxon>
    </lineage>
</organism>
<name>A0ABU8DWH9_9ACTN</name>
<sequence length="53" mass="5462">MVIALMVGWFVAGLLLALFVGAAVRIAEARGAWRLPVAPLAGDVPCAGDVTRV</sequence>
<dbReference type="RefSeq" id="WP_336405323.1">
    <property type="nucleotide sequence ID" value="NZ_JBAPLU010000018.1"/>
</dbReference>
<protein>
    <submittedName>
        <fullName evidence="1">Uncharacterized protein</fullName>
    </submittedName>
</protein>
<evidence type="ECO:0000313" key="2">
    <source>
        <dbReference type="Proteomes" id="UP001361570"/>
    </source>
</evidence>
<gene>
    <name evidence="1" type="ORF">TEK04_15850</name>
</gene>
<dbReference type="Proteomes" id="UP001361570">
    <property type="component" value="Unassembled WGS sequence"/>
</dbReference>